<proteinExistence type="predicted"/>
<organism evidence="1 2">
    <name type="scientific">Neptunitalea chrysea</name>
    <dbReference type="NCBI Taxonomy" id="1647581"/>
    <lineage>
        <taxon>Bacteria</taxon>
        <taxon>Pseudomonadati</taxon>
        <taxon>Bacteroidota</taxon>
        <taxon>Flavobacteriia</taxon>
        <taxon>Flavobacteriales</taxon>
        <taxon>Flavobacteriaceae</taxon>
        <taxon>Neptunitalea</taxon>
    </lineage>
</organism>
<accession>A0A9W6B3E3</accession>
<evidence type="ECO:0000313" key="2">
    <source>
        <dbReference type="Proteomes" id="UP001143545"/>
    </source>
</evidence>
<evidence type="ECO:0000313" key="1">
    <source>
        <dbReference type="EMBL" id="GLB51701.1"/>
    </source>
</evidence>
<dbReference type="EMBL" id="BRVP01000004">
    <property type="protein sequence ID" value="GLB51701.1"/>
    <property type="molecule type" value="Genomic_DNA"/>
</dbReference>
<dbReference type="AlphaFoldDB" id="A0A9W6B3E3"/>
<protein>
    <submittedName>
        <fullName evidence="1">Uncharacterized protein</fullName>
    </submittedName>
</protein>
<reference evidence="1" key="1">
    <citation type="submission" date="2022-07" db="EMBL/GenBank/DDBJ databases">
        <title>Taxonomy of Novel Oxalotrophic and Methylotrophic Bacteria.</title>
        <authorList>
            <person name="Sahin N."/>
            <person name="Tani A."/>
        </authorList>
    </citation>
    <scope>NUCLEOTIDE SEQUENCE</scope>
    <source>
        <strain evidence="1">AM327</strain>
    </source>
</reference>
<sequence>MGLGAFTELINQRIKELTPIQTAYATCVSVDWENKTMVAKGQTDDLEYYDIDLGRGAEYKKPKVNTLCLIGLIENNPANAFLLDAAELEELNFKTGTTELTVKESGVIIKSGNEDLKTVFNDMIDELNKIVVIYGNTINVVAMETIKQRLNTILKSS</sequence>
<dbReference type="RefSeq" id="WP_281752511.1">
    <property type="nucleotide sequence ID" value="NZ_BRVP01000004.1"/>
</dbReference>
<comment type="caution">
    <text evidence="1">The sequence shown here is derived from an EMBL/GenBank/DDBJ whole genome shotgun (WGS) entry which is preliminary data.</text>
</comment>
<keyword evidence="2" id="KW-1185">Reference proteome</keyword>
<name>A0A9W6B3E3_9FLAO</name>
<dbReference type="Proteomes" id="UP001143545">
    <property type="component" value="Unassembled WGS sequence"/>
</dbReference>
<gene>
    <name evidence="1" type="ORF">NBRC110019_07400</name>
</gene>